<sequence length="291" mass="33275">MTGWQHLIHNVLGVRVPVKGSVDATDRLAPLRTNQVSITWLTKWIKNLHDPTKGGVPLTKESPEAVKERYARVYLIGMIGGVFFPKKANNLISCGWLKILLDRCLRQFGREQCIPLEVPESQKAFHHRDGRQGAEDWPLKLKKFITMWDNRQDFEIVTPTTVRRMGYHDPYMDIYRQQSVRYVTPEGAADGALVDGLEIAKNIVESANFIDAANTSFLRKHFKNLLYYQQYQTPLESVRPSSDVLTPPPMWTPMVTQVKRHLRAGRQEGRGRGQQGVRGRGRQGEDNEEGQ</sequence>
<dbReference type="Proteomes" id="UP001154282">
    <property type="component" value="Unassembled WGS sequence"/>
</dbReference>
<evidence type="ECO:0000313" key="3">
    <source>
        <dbReference type="Proteomes" id="UP001154282"/>
    </source>
</evidence>
<feature type="region of interest" description="Disordered" evidence="1">
    <location>
        <begin position="263"/>
        <end position="291"/>
    </location>
</feature>
<organism evidence="2 3">
    <name type="scientific">Linum tenue</name>
    <dbReference type="NCBI Taxonomy" id="586396"/>
    <lineage>
        <taxon>Eukaryota</taxon>
        <taxon>Viridiplantae</taxon>
        <taxon>Streptophyta</taxon>
        <taxon>Embryophyta</taxon>
        <taxon>Tracheophyta</taxon>
        <taxon>Spermatophyta</taxon>
        <taxon>Magnoliopsida</taxon>
        <taxon>eudicotyledons</taxon>
        <taxon>Gunneridae</taxon>
        <taxon>Pentapetalae</taxon>
        <taxon>rosids</taxon>
        <taxon>fabids</taxon>
        <taxon>Malpighiales</taxon>
        <taxon>Linaceae</taxon>
        <taxon>Linum</taxon>
    </lineage>
</organism>
<proteinExistence type="predicted"/>
<accession>A0AAV0HLK9</accession>
<reference evidence="2" key="1">
    <citation type="submission" date="2022-08" db="EMBL/GenBank/DDBJ databases">
        <authorList>
            <person name="Gutierrez-Valencia J."/>
        </authorList>
    </citation>
    <scope>NUCLEOTIDE SEQUENCE</scope>
</reference>
<name>A0AAV0HLK9_9ROSI</name>
<evidence type="ECO:0000313" key="2">
    <source>
        <dbReference type="EMBL" id="CAI0386191.1"/>
    </source>
</evidence>
<evidence type="ECO:0000256" key="1">
    <source>
        <dbReference type="SAM" id="MobiDB-lite"/>
    </source>
</evidence>
<gene>
    <name evidence="2" type="ORF">LITE_LOCUS5044</name>
</gene>
<dbReference type="EMBL" id="CAMGYJ010000002">
    <property type="protein sequence ID" value="CAI0386191.1"/>
    <property type="molecule type" value="Genomic_DNA"/>
</dbReference>
<protein>
    <submittedName>
        <fullName evidence="2">Uncharacterized protein</fullName>
    </submittedName>
</protein>
<comment type="caution">
    <text evidence="2">The sequence shown here is derived from an EMBL/GenBank/DDBJ whole genome shotgun (WGS) entry which is preliminary data.</text>
</comment>
<keyword evidence="3" id="KW-1185">Reference proteome</keyword>
<dbReference type="AlphaFoldDB" id="A0AAV0HLK9"/>